<sequence>MKKTLLVMAITSSLFSSFTAAAEPTTFFTTLDAEVYTESQPVKSFIDDFDAPLKSGDSAFTFNIFELGIKTRNYTVGVQSRFDYLLEFDPDTARYLHTEKNDLPFEERDYRYFLDGKQATTNGVFVAYDFKFLDNNALTITPKITIFSSAHFQDAKVDGTVFSDEIQGALEVDYYYSKDLLFKRFTSDENPTGLGYSFDLNINWQITPELELNVQAQDLAYETEYKEAGFVQGYTTEVPFTESESGSIITEPTIRLTTSANGHEVDHTFEMPVRLKASLNYRINNAFSAHLMAKQIKSDTFTQVTGRYHFADTWKLLGGYESNSQAFLVGIENEYIGLTLQTDSLDLDEAYYANLNWFVRVNF</sequence>
<organism evidence="2 3">
    <name type="scientific">Pseudoalteromonas lipolytica</name>
    <dbReference type="NCBI Taxonomy" id="570156"/>
    <lineage>
        <taxon>Bacteria</taxon>
        <taxon>Pseudomonadati</taxon>
        <taxon>Pseudomonadota</taxon>
        <taxon>Gammaproteobacteria</taxon>
        <taxon>Alteromonadales</taxon>
        <taxon>Pseudoalteromonadaceae</taxon>
        <taxon>Pseudoalteromonas</taxon>
    </lineage>
</organism>
<protein>
    <recommendedName>
        <fullName evidence="4">Autotransporter domain-containing protein</fullName>
    </recommendedName>
</protein>
<name>A0AAD0WCG3_9GAMM</name>
<dbReference type="GeneID" id="99505621"/>
<dbReference type="EMBL" id="CP032090">
    <property type="protein sequence ID" value="AXV65422.1"/>
    <property type="molecule type" value="Genomic_DNA"/>
</dbReference>
<evidence type="ECO:0000313" key="2">
    <source>
        <dbReference type="EMBL" id="AXV65422.1"/>
    </source>
</evidence>
<gene>
    <name evidence="2" type="ORF">D0907_09125</name>
</gene>
<dbReference type="RefSeq" id="WP_075593509.1">
    <property type="nucleotide sequence ID" value="NZ_CP032090.1"/>
</dbReference>
<reference evidence="2 3" key="1">
    <citation type="submission" date="2018-08" db="EMBL/GenBank/DDBJ databases">
        <title>Draft genome sequence of Pseudoalteromonas donghaensis HJ51.</title>
        <authorList>
            <person name="Oh J."/>
            <person name="Roh D."/>
        </authorList>
    </citation>
    <scope>NUCLEOTIDE SEQUENCE [LARGE SCALE GENOMIC DNA]</scope>
    <source>
        <strain evidence="2 3">HJ51</strain>
    </source>
</reference>
<keyword evidence="1" id="KW-0732">Signal</keyword>
<dbReference type="KEGG" id="pdj:D0907_09125"/>
<feature type="signal peptide" evidence="1">
    <location>
        <begin position="1"/>
        <end position="21"/>
    </location>
</feature>
<dbReference type="Proteomes" id="UP000264605">
    <property type="component" value="Chromosome"/>
</dbReference>
<evidence type="ECO:0008006" key="4">
    <source>
        <dbReference type="Google" id="ProtNLM"/>
    </source>
</evidence>
<feature type="chain" id="PRO_5041934059" description="Autotransporter domain-containing protein" evidence="1">
    <location>
        <begin position="22"/>
        <end position="363"/>
    </location>
</feature>
<proteinExistence type="predicted"/>
<evidence type="ECO:0000256" key="1">
    <source>
        <dbReference type="SAM" id="SignalP"/>
    </source>
</evidence>
<dbReference type="AlphaFoldDB" id="A0AAD0WCG3"/>
<accession>A0AAD0WCG3</accession>
<evidence type="ECO:0000313" key="3">
    <source>
        <dbReference type="Proteomes" id="UP000264605"/>
    </source>
</evidence>